<sequence>MYDHKSQQGNLESSDTHPRLLHPYTTQTSPITHKQAFHTRLDRIHNESLHTQSTPIPRPIHTQSTPNLHTQSPHPIHTLSKPNPHPIHTQSTPNSSPHPIHTQSTPSNPKSMLHHLNYATLWENILEYACICVFVVCPNGVLF</sequence>
<reference evidence="2" key="1">
    <citation type="submission" date="2021-01" db="EMBL/GenBank/DDBJ databases">
        <authorList>
            <person name="Corre E."/>
            <person name="Pelletier E."/>
            <person name="Niang G."/>
            <person name="Scheremetjew M."/>
            <person name="Finn R."/>
            <person name="Kale V."/>
            <person name="Holt S."/>
            <person name="Cochrane G."/>
            <person name="Meng A."/>
            <person name="Brown T."/>
            <person name="Cohen L."/>
        </authorList>
    </citation>
    <scope>NUCLEOTIDE SEQUENCE</scope>
    <source>
        <strain evidence="2">CCMP2058</strain>
    </source>
</reference>
<organism evidence="2">
    <name type="scientific">Amorphochlora amoebiformis</name>
    <dbReference type="NCBI Taxonomy" id="1561963"/>
    <lineage>
        <taxon>Eukaryota</taxon>
        <taxon>Sar</taxon>
        <taxon>Rhizaria</taxon>
        <taxon>Cercozoa</taxon>
        <taxon>Chlorarachniophyceae</taxon>
        <taxon>Amorphochlora</taxon>
    </lineage>
</organism>
<dbReference type="EMBL" id="HBEM01017079">
    <property type="protein sequence ID" value="CAD8452759.1"/>
    <property type="molecule type" value="Transcribed_RNA"/>
</dbReference>
<accession>A0A7S0DEX5</accession>
<protein>
    <submittedName>
        <fullName evidence="2">Uncharacterized protein</fullName>
    </submittedName>
</protein>
<feature type="compositionally biased region" description="Polar residues" evidence="1">
    <location>
        <begin position="88"/>
        <end position="108"/>
    </location>
</feature>
<evidence type="ECO:0000313" key="2">
    <source>
        <dbReference type="EMBL" id="CAD8452759.1"/>
    </source>
</evidence>
<gene>
    <name evidence="2" type="ORF">LAMO00422_LOCUS11698</name>
</gene>
<dbReference type="AlphaFoldDB" id="A0A7S0DEX5"/>
<name>A0A7S0DEX5_9EUKA</name>
<feature type="compositionally biased region" description="Polar residues" evidence="1">
    <location>
        <begin position="49"/>
        <end position="73"/>
    </location>
</feature>
<feature type="compositionally biased region" description="Basic and acidic residues" evidence="1">
    <location>
        <begin position="39"/>
        <end position="48"/>
    </location>
</feature>
<evidence type="ECO:0000256" key="1">
    <source>
        <dbReference type="SAM" id="MobiDB-lite"/>
    </source>
</evidence>
<feature type="region of interest" description="Disordered" evidence="1">
    <location>
        <begin position="1"/>
        <end position="108"/>
    </location>
</feature>
<proteinExistence type="predicted"/>